<dbReference type="InterPro" id="IPR034186">
    <property type="entry name" value="PIN4-like_RRM"/>
</dbReference>
<feature type="compositionally biased region" description="Basic and acidic residues" evidence="8">
    <location>
        <begin position="121"/>
        <end position="140"/>
    </location>
</feature>
<comment type="subcellular location">
    <subcellularLocation>
        <location evidence="1">Cytoplasm</location>
    </subcellularLocation>
</comment>
<keyword evidence="4 7" id="KW-0694">RNA-binding</keyword>
<comment type="subunit">
    <text evidence="6">Interacts with csx1.</text>
</comment>
<name>A0A1G4JYH5_9SACH</name>
<feature type="domain" description="RRM" evidence="9">
    <location>
        <begin position="37"/>
        <end position="115"/>
    </location>
</feature>
<dbReference type="GO" id="GO:0005737">
    <property type="term" value="C:cytoplasm"/>
    <property type="evidence" value="ECO:0007669"/>
    <property type="project" value="UniProtKB-SubCell"/>
</dbReference>
<dbReference type="FunFam" id="3.30.70.330:FF:000183">
    <property type="entry name" value="R3H domain containing protein"/>
    <property type="match status" value="1"/>
</dbReference>
<feature type="compositionally biased region" description="Polar residues" evidence="8">
    <location>
        <begin position="1"/>
        <end position="10"/>
    </location>
</feature>
<dbReference type="Gene3D" id="3.30.70.330">
    <property type="match status" value="1"/>
</dbReference>
<feature type="compositionally biased region" description="Polar residues" evidence="8">
    <location>
        <begin position="466"/>
        <end position="537"/>
    </location>
</feature>
<dbReference type="PANTHER" id="PTHR23003:SF17">
    <property type="entry name" value="RNA-BINDING PROTEIN PIN4"/>
    <property type="match status" value="1"/>
</dbReference>
<feature type="region of interest" description="Disordered" evidence="8">
    <location>
        <begin position="1"/>
        <end position="28"/>
    </location>
</feature>
<evidence type="ECO:0000256" key="5">
    <source>
        <dbReference type="ARBA" id="ARBA00055199"/>
    </source>
</evidence>
<evidence type="ECO:0000256" key="2">
    <source>
        <dbReference type="ARBA" id="ARBA00022490"/>
    </source>
</evidence>
<dbReference type="PROSITE" id="PS50102">
    <property type="entry name" value="RRM"/>
    <property type="match status" value="1"/>
</dbReference>
<organism evidence="10 11">
    <name type="scientific">Lachancea nothofagi CBS 11611</name>
    <dbReference type="NCBI Taxonomy" id="1266666"/>
    <lineage>
        <taxon>Eukaryota</taxon>
        <taxon>Fungi</taxon>
        <taxon>Dikarya</taxon>
        <taxon>Ascomycota</taxon>
        <taxon>Saccharomycotina</taxon>
        <taxon>Saccharomycetes</taxon>
        <taxon>Saccharomycetales</taxon>
        <taxon>Saccharomycetaceae</taxon>
        <taxon>Lachancea</taxon>
    </lineage>
</organism>
<dbReference type="PANTHER" id="PTHR23003">
    <property type="entry name" value="RNA RECOGNITION MOTIF RRM DOMAIN CONTAINING PROTEIN"/>
    <property type="match status" value="1"/>
</dbReference>
<dbReference type="SMART" id="SM00360">
    <property type="entry name" value="RRM"/>
    <property type="match status" value="1"/>
</dbReference>
<sequence length="590" mass="63714">MSEMSASTIPESVLAGSGSMGPASYATRSPEDDVIPTAIVIKNIPFAIKKEQLLEVISKMNLPLPYAFNYHFDNGVFRGLAFANFATTDETTQVVHSLNGKEIGGRKLRVEYKKMLPQMERERIEREKREKRGQLEEQHRTTSALSLQSLNKSSSGGNPNANSPGNSLAQLSTNDGSNATVQRPQTPSEGLSNIANQNIPPPLSSNASSQMFHNFVSGGSSNATGAPTNPLMSPQPSMTPQPLLSAQNTATSMALPSNSLAASSSERYYAPLPASTNLPLPPQQLDFNDPDILEIYSQLLLFKDRERAFHELAYPVGLSATHKRVINVLCSFLGLVEVYDPSFIIIRRKILDHAALQSHLQQEGQLSLMQPLQPSSTGGSGMSRSHSYTSLLQAHATAAAAAVNNNNVGQGVHIPPPSQSPLLQPTAVHQLDSQNQQQQSILRPPSTQTPSSSILQNRIPTGYANKHTTPSASNNPLLRNAGVSPTTGQVQPNTTQRMPSFYSQTPSTPNLNENRYNSTQNLVPQHTNSSFHSNYSVHSFHDPSSAAADSQNHGMMYGSASQLGLGPELEGDLSRSLSGLDIQGKRNLWG</sequence>
<feature type="compositionally biased region" description="Polar residues" evidence="8">
    <location>
        <begin position="168"/>
        <end position="242"/>
    </location>
</feature>
<accession>A0A1G4JYH5</accession>
<feature type="compositionally biased region" description="Polar residues" evidence="8">
    <location>
        <begin position="445"/>
        <end position="459"/>
    </location>
</feature>
<keyword evidence="3" id="KW-0597">Phosphoprotein</keyword>
<gene>
    <name evidence="10" type="ORF">LANO_0E12904G</name>
</gene>
<dbReference type="InterPro" id="IPR000504">
    <property type="entry name" value="RRM_dom"/>
</dbReference>
<evidence type="ECO:0000313" key="10">
    <source>
        <dbReference type="EMBL" id="SCU96232.1"/>
    </source>
</evidence>
<dbReference type="CDD" id="cd12253">
    <property type="entry name" value="RRM_PIN4_like"/>
    <property type="match status" value="1"/>
</dbReference>
<dbReference type="OrthoDB" id="434258at2759"/>
<feature type="region of interest" description="Disordered" evidence="8">
    <location>
        <begin position="542"/>
        <end position="561"/>
    </location>
</feature>
<evidence type="ECO:0000259" key="9">
    <source>
        <dbReference type="PROSITE" id="PS50102"/>
    </source>
</evidence>
<feature type="compositionally biased region" description="Polar residues" evidence="8">
    <location>
        <begin position="141"/>
        <end position="150"/>
    </location>
</feature>
<reference evidence="11" key="1">
    <citation type="submission" date="2016-03" db="EMBL/GenBank/DDBJ databases">
        <authorList>
            <person name="Devillers Hugo."/>
        </authorList>
    </citation>
    <scope>NUCLEOTIDE SEQUENCE [LARGE SCALE GENOMIC DNA]</scope>
</reference>
<dbReference type="Pfam" id="PF00076">
    <property type="entry name" value="RRM_1"/>
    <property type="match status" value="1"/>
</dbReference>
<evidence type="ECO:0000256" key="6">
    <source>
        <dbReference type="ARBA" id="ARBA00062407"/>
    </source>
</evidence>
<evidence type="ECO:0000256" key="4">
    <source>
        <dbReference type="ARBA" id="ARBA00022884"/>
    </source>
</evidence>
<dbReference type="AlphaFoldDB" id="A0A1G4JYH5"/>
<evidence type="ECO:0000256" key="8">
    <source>
        <dbReference type="SAM" id="MobiDB-lite"/>
    </source>
</evidence>
<dbReference type="Proteomes" id="UP000189911">
    <property type="component" value="Chromosome E"/>
</dbReference>
<dbReference type="InterPro" id="IPR035979">
    <property type="entry name" value="RBD_domain_sf"/>
</dbReference>
<evidence type="ECO:0000256" key="7">
    <source>
        <dbReference type="PROSITE-ProRule" id="PRU00176"/>
    </source>
</evidence>
<evidence type="ECO:0000256" key="1">
    <source>
        <dbReference type="ARBA" id="ARBA00004496"/>
    </source>
</evidence>
<dbReference type="InterPro" id="IPR050374">
    <property type="entry name" value="RRT5_SRSF_SR"/>
</dbReference>
<feature type="compositionally biased region" description="Low complexity" evidence="8">
    <location>
        <begin position="151"/>
        <end position="167"/>
    </location>
</feature>
<keyword evidence="2" id="KW-0963">Cytoplasm</keyword>
<dbReference type="SUPFAM" id="SSF54928">
    <property type="entry name" value="RNA-binding domain, RBD"/>
    <property type="match status" value="1"/>
</dbReference>
<comment type="function">
    <text evidence="5">Regulates global gene expression after oxidative stress. Interacts and stabilizes mRNAs and may regulate their transition between different cytoplasmic components after oxidative stress.</text>
</comment>
<evidence type="ECO:0000313" key="11">
    <source>
        <dbReference type="Proteomes" id="UP000189911"/>
    </source>
</evidence>
<keyword evidence="11" id="KW-1185">Reference proteome</keyword>
<protein>
    <submittedName>
        <fullName evidence="10">LANO_0E12904g1_1</fullName>
    </submittedName>
</protein>
<dbReference type="EMBL" id="LT598451">
    <property type="protein sequence ID" value="SCU96232.1"/>
    <property type="molecule type" value="Genomic_DNA"/>
</dbReference>
<proteinExistence type="predicted"/>
<dbReference type="InterPro" id="IPR012677">
    <property type="entry name" value="Nucleotide-bd_a/b_plait_sf"/>
</dbReference>
<evidence type="ECO:0000256" key="3">
    <source>
        <dbReference type="ARBA" id="ARBA00022553"/>
    </source>
</evidence>
<feature type="region of interest" description="Disordered" evidence="8">
    <location>
        <begin position="121"/>
        <end position="242"/>
    </location>
</feature>
<dbReference type="GO" id="GO:0003729">
    <property type="term" value="F:mRNA binding"/>
    <property type="evidence" value="ECO:0007669"/>
    <property type="project" value="TreeGrafter"/>
</dbReference>
<dbReference type="GO" id="GO:0071014">
    <property type="term" value="C:post-mRNA release spliceosomal complex"/>
    <property type="evidence" value="ECO:0007669"/>
    <property type="project" value="UniProtKB-ARBA"/>
</dbReference>
<feature type="region of interest" description="Disordered" evidence="8">
    <location>
        <begin position="430"/>
        <end position="537"/>
    </location>
</feature>